<sequence>MSVQLEAITDAFSGTVHFNSIISLNTMYDPALPLNFVREQFPVRLED</sequence>
<name>A0A8S3ECI4_9BILA</name>
<dbReference type="Proteomes" id="UP000681967">
    <property type="component" value="Unassembled WGS sequence"/>
</dbReference>
<accession>A0A8S3ECI4</accession>
<protein>
    <submittedName>
        <fullName evidence="2">Uncharacterized protein</fullName>
    </submittedName>
</protein>
<proteinExistence type="predicted"/>
<dbReference type="AlphaFoldDB" id="A0A8S3ECI4"/>
<reference evidence="2" key="1">
    <citation type="submission" date="2021-02" db="EMBL/GenBank/DDBJ databases">
        <authorList>
            <person name="Nowell W R."/>
        </authorList>
    </citation>
    <scope>NUCLEOTIDE SEQUENCE</scope>
</reference>
<organism evidence="2 3">
    <name type="scientific">Rotaria magnacalcarata</name>
    <dbReference type="NCBI Taxonomy" id="392030"/>
    <lineage>
        <taxon>Eukaryota</taxon>
        <taxon>Metazoa</taxon>
        <taxon>Spiralia</taxon>
        <taxon>Gnathifera</taxon>
        <taxon>Rotifera</taxon>
        <taxon>Eurotatoria</taxon>
        <taxon>Bdelloidea</taxon>
        <taxon>Philodinida</taxon>
        <taxon>Philodinidae</taxon>
        <taxon>Rotaria</taxon>
    </lineage>
</organism>
<dbReference type="EMBL" id="CAJOBH010231053">
    <property type="protein sequence ID" value="CAF5071746.1"/>
    <property type="molecule type" value="Genomic_DNA"/>
</dbReference>
<evidence type="ECO:0000313" key="3">
    <source>
        <dbReference type="Proteomes" id="UP000681967"/>
    </source>
</evidence>
<gene>
    <name evidence="2" type="ORF">BYL167_LOCUS60690</name>
    <name evidence="1" type="ORF">GIL414_LOCUS45556</name>
</gene>
<dbReference type="EMBL" id="CAJOBJ010140657">
    <property type="protein sequence ID" value="CAF4761302.1"/>
    <property type="molecule type" value="Genomic_DNA"/>
</dbReference>
<evidence type="ECO:0000313" key="1">
    <source>
        <dbReference type="EMBL" id="CAF4761302.1"/>
    </source>
</evidence>
<comment type="caution">
    <text evidence="2">The sequence shown here is derived from an EMBL/GenBank/DDBJ whole genome shotgun (WGS) entry which is preliminary data.</text>
</comment>
<feature type="non-terminal residue" evidence="2">
    <location>
        <position position="47"/>
    </location>
</feature>
<evidence type="ECO:0000313" key="2">
    <source>
        <dbReference type="EMBL" id="CAF5071746.1"/>
    </source>
</evidence>
<dbReference type="Proteomes" id="UP000681720">
    <property type="component" value="Unassembled WGS sequence"/>
</dbReference>